<evidence type="ECO:0000313" key="10">
    <source>
        <dbReference type="Proteomes" id="UP000319976"/>
    </source>
</evidence>
<evidence type="ECO:0000256" key="5">
    <source>
        <dbReference type="ARBA" id="ARBA00023049"/>
    </source>
</evidence>
<evidence type="ECO:0000313" key="9">
    <source>
        <dbReference type="EMBL" id="QDT64765.1"/>
    </source>
</evidence>
<keyword evidence="10" id="KW-1185">Reference proteome</keyword>
<protein>
    <submittedName>
        <fullName evidence="9">Protease HtpX</fullName>
    </submittedName>
</protein>
<dbReference type="InterPro" id="IPR001915">
    <property type="entry name" value="Peptidase_M48"/>
</dbReference>
<keyword evidence="3 6" id="KW-0378">Hydrolase</keyword>
<evidence type="ECO:0000256" key="6">
    <source>
        <dbReference type="RuleBase" id="RU003983"/>
    </source>
</evidence>
<dbReference type="RefSeq" id="WP_145262204.1">
    <property type="nucleotide sequence ID" value="NZ_CP036316.1"/>
</dbReference>
<evidence type="ECO:0000256" key="4">
    <source>
        <dbReference type="ARBA" id="ARBA00022833"/>
    </source>
</evidence>
<keyword evidence="2" id="KW-0479">Metal-binding</keyword>
<keyword evidence="4 6" id="KW-0862">Zinc</keyword>
<gene>
    <name evidence="9" type="primary">htpX</name>
    <name evidence="9" type="ORF">V22_20060</name>
</gene>
<dbReference type="Pfam" id="PF01435">
    <property type="entry name" value="Peptidase_M48"/>
    <property type="match status" value="1"/>
</dbReference>
<evidence type="ECO:0000259" key="8">
    <source>
        <dbReference type="Pfam" id="PF01435"/>
    </source>
</evidence>
<keyword evidence="7" id="KW-0732">Signal</keyword>
<proteinExistence type="inferred from homology"/>
<keyword evidence="1 6" id="KW-0645">Protease</keyword>
<dbReference type="GO" id="GO:0046872">
    <property type="term" value="F:metal ion binding"/>
    <property type="evidence" value="ECO:0007669"/>
    <property type="project" value="UniProtKB-KW"/>
</dbReference>
<comment type="similarity">
    <text evidence="6">Belongs to the peptidase M48 family.</text>
</comment>
<reference evidence="9 10" key="1">
    <citation type="submission" date="2019-02" db="EMBL/GenBank/DDBJ databases">
        <title>Deep-cultivation of Planctomycetes and their phenomic and genomic characterization uncovers novel biology.</title>
        <authorList>
            <person name="Wiegand S."/>
            <person name="Jogler M."/>
            <person name="Boedeker C."/>
            <person name="Pinto D."/>
            <person name="Vollmers J."/>
            <person name="Rivas-Marin E."/>
            <person name="Kohn T."/>
            <person name="Peeters S.H."/>
            <person name="Heuer A."/>
            <person name="Rast P."/>
            <person name="Oberbeckmann S."/>
            <person name="Bunk B."/>
            <person name="Jeske O."/>
            <person name="Meyerdierks A."/>
            <person name="Storesund J.E."/>
            <person name="Kallscheuer N."/>
            <person name="Luecker S."/>
            <person name="Lage O.M."/>
            <person name="Pohl T."/>
            <person name="Merkel B.J."/>
            <person name="Hornburger P."/>
            <person name="Mueller R.-W."/>
            <person name="Bruemmer F."/>
            <person name="Labrenz M."/>
            <person name="Spormann A.M."/>
            <person name="Op den Camp H."/>
            <person name="Overmann J."/>
            <person name="Amann R."/>
            <person name="Jetten M.S.M."/>
            <person name="Mascher T."/>
            <person name="Medema M.H."/>
            <person name="Devos D.P."/>
            <person name="Kaster A.-K."/>
            <person name="Ovreas L."/>
            <person name="Rohde M."/>
            <person name="Galperin M.Y."/>
            <person name="Jogler C."/>
        </authorList>
    </citation>
    <scope>NUCLEOTIDE SEQUENCE [LARGE SCALE GENOMIC DNA]</scope>
    <source>
        <strain evidence="9 10">V22</strain>
    </source>
</reference>
<feature type="signal peptide" evidence="7">
    <location>
        <begin position="1"/>
        <end position="23"/>
    </location>
</feature>
<dbReference type="EMBL" id="CP036316">
    <property type="protein sequence ID" value="QDT64765.1"/>
    <property type="molecule type" value="Genomic_DNA"/>
</dbReference>
<organism evidence="9 10">
    <name type="scientific">Calycomorphotria hydatis</name>
    <dbReference type="NCBI Taxonomy" id="2528027"/>
    <lineage>
        <taxon>Bacteria</taxon>
        <taxon>Pseudomonadati</taxon>
        <taxon>Planctomycetota</taxon>
        <taxon>Planctomycetia</taxon>
        <taxon>Planctomycetales</taxon>
        <taxon>Planctomycetaceae</taxon>
        <taxon>Calycomorphotria</taxon>
    </lineage>
</organism>
<keyword evidence="5 6" id="KW-0482">Metalloprotease</keyword>
<dbReference type="Gene3D" id="3.30.2010.10">
    <property type="entry name" value="Metalloproteases ('zincins'), catalytic domain"/>
    <property type="match status" value="1"/>
</dbReference>
<dbReference type="GO" id="GO:0004222">
    <property type="term" value="F:metalloendopeptidase activity"/>
    <property type="evidence" value="ECO:0007669"/>
    <property type="project" value="InterPro"/>
</dbReference>
<dbReference type="OrthoDB" id="240785at2"/>
<evidence type="ECO:0000256" key="7">
    <source>
        <dbReference type="SAM" id="SignalP"/>
    </source>
</evidence>
<evidence type="ECO:0000256" key="3">
    <source>
        <dbReference type="ARBA" id="ARBA00022801"/>
    </source>
</evidence>
<evidence type="ECO:0000256" key="1">
    <source>
        <dbReference type="ARBA" id="ARBA00022670"/>
    </source>
</evidence>
<dbReference type="Proteomes" id="UP000319976">
    <property type="component" value="Chromosome"/>
</dbReference>
<name>A0A517T8R4_9PLAN</name>
<comment type="cofactor">
    <cofactor evidence="6">
        <name>Zn(2+)</name>
        <dbReference type="ChEBI" id="CHEBI:29105"/>
    </cofactor>
    <text evidence="6">Binds 1 zinc ion per subunit.</text>
</comment>
<feature type="chain" id="PRO_5022037117" evidence="7">
    <location>
        <begin position="24"/>
        <end position="197"/>
    </location>
</feature>
<evidence type="ECO:0000256" key="2">
    <source>
        <dbReference type="ARBA" id="ARBA00022723"/>
    </source>
</evidence>
<accession>A0A517T8R4</accession>
<sequence length="197" mass="21863" precursor="true">MKKLLCLSIAIAGYLVGALWANAGDEAPPRELVKPTFVTRFDFADRGELYYSQFIRGLVTGDSLSDWPLIEMVRDANAWLAEAIDAHIVSQAITQGMSLDGQRATKSIDVIVADCAEILDMPKPRVLLRRDVEPKAYSGDVGKEGVIVLTSELLNLYEGRPDELRFVIGRELGHLKSQHSRETRSLVNNERLLIVNG</sequence>
<dbReference type="GO" id="GO:0006508">
    <property type="term" value="P:proteolysis"/>
    <property type="evidence" value="ECO:0007669"/>
    <property type="project" value="UniProtKB-KW"/>
</dbReference>
<dbReference type="AlphaFoldDB" id="A0A517T8R4"/>
<dbReference type="KEGG" id="chya:V22_20060"/>
<feature type="domain" description="Peptidase M48" evidence="8">
    <location>
        <begin position="105"/>
        <end position="186"/>
    </location>
</feature>